<dbReference type="PANTHER" id="PTHR10540">
    <property type="entry name" value="EUKARYOTIC TRANSLATION INITIATION FACTOR 3 SUBUNIT F-RELATED"/>
    <property type="match status" value="1"/>
</dbReference>
<evidence type="ECO:0000313" key="4">
    <source>
        <dbReference type="Proteomes" id="UP001154282"/>
    </source>
</evidence>
<name>A0AAV0IP56_9ROSI</name>
<feature type="transmembrane region" description="Helical" evidence="2">
    <location>
        <begin position="175"/>
        <end position="194"/>
    </location>
</feature>
<dbReference type="PANTHER" id="PTHR10540:SF8">
    <property type="entry name" value="COP9 SIGNALOSOME COMPLEX SUBUNIT 6"/>
    <property type="match status" value="1"/>
</dbReference>
<evidence type="ECO:0000256" key="2">
    <source>
        <dbReference type="SAM" id="Phobius"/>
    </source>
</evidence>
<proteinExistence type="inferred from homology"/>
<dbReference type="GO" id="GO:0008180">
    <property type="term" value="C:COP9 signalosome"/>
    <property type="evidence" value="ECO:0007669"/>
    <property type="project" value="TreeGrafter"/>
</dbReference>
<comment type="caution">
    <text evidence="3">The sequence shown here is derived from an EMBL/GenBank/DDBJ whole genome shotgun (WGS) entry which is preliminary data.</text>
</comment>
<evidence type="ECO:0000313" key="3">
    <source>
        <dbReference type="EMBL" id="CAI0399206.1"/>
    </source>
</evidence>
<dbReference type="AlphaFoldDB" id="A0AAV0IP56"/>
<accession>A0AAV0IP56</accession>
<keyword evidence="2" id="KW-0472">Membrane</keyword>
<dbReference type="Proteomes" id="UP001154282">
    <property type="component" value="Unassembled WGS sequence"/>
</dbReference>
<sequence>MGNGVIIQQRPDFQASPADDGQYFESLHPRQVADEPSLYEHKLLEHRRRIRRRCCGHAAPEPPPRCVTGVERGQTVENSFELLYDPATATGFPLEEAGAIDAEESDIHILKALMDCNENPVYVLNHAINHAPKDLPMTIYESEAERISVDHVAQLKPSDGGSTATQCKLLCPCSVVLSTVLACWLLTLPAYTIAIKMLSSRIRVLHHYLVAMQKGIYVRFHVRTPCFDSSLIVQAPLDNNCTLSRVKTSSSQYILEYGDTLLITYLAMFSRARQGVFFQGGDISSIIKNCPHLASDCIEGWFKECILHAVWWFVWLERNQRVFKEKSSTTYVVANRATRNTMEWLVAHGKVERGLV</sequence>
<evidence type="ECO:0000256" key="1">
    <source>
        <dbReference type="ARBA" id="ARBA00010893"/>
    </source>
</evidence>
<comment type="similarity">
    <text evidence="1">Belongs to the peptidase M67A family. CSN6 subfamily.</text>
</comment>
<protein>
    <submittedName>
        <fullName evidence="3">Uncharacterized protein</fullName>
    </submittedName>
</protein>
<reference evidence="3" key="1">
    <citation type="submission" date="2022-08" db="EMBL/GenBank/DDBJ databases">
        <authorList>
            <person name="Gutierrez-Valencia J."/>
        </authorList>
    </citation>
    <scope>NUCLEOTIDE SEQUENCE</scope>
</reference>
<keyword evidence="2" id="KW-0812">Transmembrane</keyword>
<keyword evidence="2" id="KW-1133">Transmembrane helix</keyword>
<dbReference type="EMBL" id="CAMGYJ010000004">
    <property type="protein sequence ID" value="CAI0399206.1"/>
    <property type="molecule type" value="Genomic_DNA"/>
</dbReference>
<keyword evidence="4" id="KW-1185">Reference proteome</keyword>
<organism evidence="3 4">
    <name type="scientific">Linum tenue</name>
    <dbReference type="NCBI Taxonomy" id="586396"/>
    <lineage>
        <taxon>Eukaryota</taxon>
        <taxon>Viridiplantae</taxon>
        <taxon>Streptophyta</taxon>
        <taxon>Embryophyta</taxon>
        <taxon>Tracheophyta</taxon>
        <taxon>Spermatophyta</taxon>
        <taxon>Magnoliopsida</taxon>
        <taxon>eudicotyledons</taxon>
        <taxon>Gunneridae</taxon>
        <taxon>Pentapetalae</taxon>
        <taxon>rosids</taxon>
        <taxon>fabids</taxon>
        <taxon>Malpighiales</taxon>
        <taxon>Linaceae</taxon>
        <taxon>Linum</taxon>
    </lineage>
</organism>
<dbReference type="Gene3D" id="3.40.140.10">
    <property type="entry name" value="Cytidine Deaminase, domain 2"/>
    <property type="match status" value="1"/>
</dbReference>
<gene>
    <name evidence="3" type="ORF">LITE_LOCUS10210</name>
</gene>